<feature type="compositionally biased region" description="Acidic residues" evidence="7">
    <location>
        <begin position="402"/>
        <end position="423"/>
    </location>
</feature>
<dbReference type="GO" id="GO:0008821">
    <property type="term" value="F:crossover junction DNA endonuclease activity"/>
    <property type="evidence" value="ECO:0007669"/>
    <property type="project" value="TreeGrafter"/>
</dbReference>
<feature type="compositionally biased region" description="Basic and acidic residues" evidence="7">
    <location>
        <begin position="425"/>
        <end position="438"/>
    </location>
</feature>
<evidence type="ECO:0000256" key="6">
    <source>
        <dbReference type="ARBA" id="ARBA00023242"/>
    </source>
</evidence>
<dbReference type="InterPro" id="IPR020588">
    <property type="entry name" value="RecA_ATP-bd"/>
</dbReference>
<evidence type="ECO:0000313" key="9">
    <source>
        <dbReference type="EMBL" id="PMD47267.1"/>
    </source>
</evidence>
<dbReference type="GO" id="GO:0005657">
    <property type="term" value="C:replication fork"/>
    <property type="evidence" value="ECO:0007669"/>
    <property type="project" value="TreeGrafter"/>
</dbReference>
<dbReference type="InterPro" id="IPR027417">
    <property type="entry name" value="P-loop_NTPase"/>
</dbReference>
<dbReference type="GO" id="GO:0000400">
    <property type="term" value="F:four-way junction DNA binding"/>
    <property type="evidence" value="ECO:0007669"/>
    <property type="project" value="TreeGrafter"/>
</dbReference>
<keyword evidence="9" id="KW-0378">Hydrolase</keyword>
<evidence type="ECO:0000259" key="8">
    <source>
        <dbReference type="PROSITE" id="PS50162"/>
    </source>
</evidence>
<dbReference type="OrthoDB" id="5957327at2759"/>
<evidence type="ECO:0000256" key="7">
    <source>
        <dbReference type="SAM" id="MobiDB-lite"/>
    </source>
</evidence>
<comment type="subcellular location">
    <subcellularLocation>
        <location evidence="1">Nucleus</location>
    </subcellularLocation>
</comment>
<dbReference type="GO" id="GO:0140664">
    <property type="term" value="F:ATP-dependent DNA damage sensor activity"/>
    <property type="evidence" value="ECO:0007669"/>
    <property type="project" value="InterPro"/>
</dbReference>
<dbReference type="Gene3D" id="3.40.50.300">
    <property type="entry name" value="P-loop containing nucleotide triphosphate hydrolases"/>
    <property type="match status" value="1"/>
</dbReference>
<feature type="region of interest" description="Disordered" evidence="7">
    <location>
        <begin position="1"/>
        <end position="20"/>
    </location>
</feature>
<dbReference type="GO" id="GO:0005524">
    <property type="term" value="F:ATP binding"/>
    <property type="evidence" value="ECO:0007669"/>
    <property type="project" value="UniProtKB-KW"/>
</dbReference>
<keyword evidence="3" id="KW-0227">DNA damage</keyword>
<accession>A0A2J6S928</accession>
<keyword evidence="2" id="KW-0547">Nucleotide-binding</keyword>
<feature type="domain" description="RecA family profile 1" evidence="8">
    <location>
        <begin position="38"/>
        <end position="240"/>
    </location>
</feature>
<dbReference type="CDD" id="cd01393">
    <property type="entry name" value="RecA-like"/>
    <property type="match status" value="1"/>
</dbReference>
<dbReference type="Proteomes" id="UP000235786">
    <property type="component" value="Unassembled WGS sequence"/>
</dbReference>
<dbReference type="PROSITE" id="PS50162">
    <property type="entry name" value="RECA_2"/>
    <property type="match status" value="1"/>
</dbReference>
<evidence type="ECO:0000256" key="5">
    <source>
        <dbReference type="ARBA" id="ARBA00023204"/>
    </source>
</evidence>
<dbReference type="EMBL" id="KZ613938">
    <property type="protein sequence ID" value="PMD47267.1"/>
    <property type="molecule type" value="Genomic_DNA"/>
</dbReference>
<dbReference type="GO" id="GO:0033065">
    <property type="term" value="C:Rad51C-XRCC3 complex"/>
    <property type="evidence" value="ECO:0007669"/>
    <property type="project" value="TreeGrafter"/>
</dbReference>
<feature type="compositionally biased region" description="Low complexity" evidence="7">
    <location>
        <begin position="335"/>
        <end position="351"/>
    </location>
</feature>
<evidence type="ECO:0000256" key="1">
    <source>
        <dbReference type="ARBA" id="ARBA00004123"/>
    </source>
</evidence>
<dbReference type="STRING" id="1149755.A0A2J6S928"/>
<evidence type="ECO:0000256" key="3">
    <source>
        <dbReference type="ARBA" id="ARBA00022763"/>
    </source>
</evidence>
<keyword evidence="5" id="KW-0234">DNA repair</keyword>
<dbReference type="InterPro" id="IPR052093">
    <property type="entry name" value="HR_Repair_Mediator"/>
</dbReference>
<organism evidence="9 10">
    <name type="scientific">Hyaloscypha variabilis (strain UAMH 11265 / GT02V1 / F)</name>
    <name type="common">Meliniomyces variabilis</name>
    <dbReference type="NCBI Taxonomy" id="1149755"/>
    <lineage>
        <taxon>Eukaryota</taxon>
        <taxon>Fungi</taxon>
        <taxon>Dikarya</taxon>
        <taxon>Ascomycota</taxon>
        <taxon>Pezizomycotina</taxon>
        <taxon>Leotiomycetes</taxon>
        <taxon>Helotiales</taxon>
        <taxon>Hyaloscyphaceae</taxon>
        <taxon>Hyaloscypha</taxon>
        <taxon>Hyaloscypha variabilis</taxon>
    </lineage>
</organism>
<gene>
    <name evidence="9" type="ORF">L207DRAFT_506266</name>
</gene>
<reference evidence="9 10" key="1">
    <citation type="submission" date="2016-04" db="EMBL/GenBank/DDBJ databases">
        <title>A degradative enzymes factory behind the ericoid mycorrhizal symbiosis.</title>
        <authorList>
            <consortium name="DOE Joint Genome Institute"/>
            <person name="Martino E."/>
            <person name="Morin E."/>
            <person name="Grelet G."/>
            <person name="Kuo A."/>
            <person name="Kohler A."/>
            <person name="Daghino S."/>
            <person name="Barry K."/>
            <person name="Choi C."/>
            <person name="Cichocki N."/>
            <person name="Clum A."/>
            <person name="Copeland A."/>
            <person name="Hainaut M."/>
            <person name="Haridas S."/>
            <person name="Labutti K."/>
            <person name="Lindquist E."/>
            <person name="Lipzen A."/>
            <person name="Khouja H.-R."/>
            <person name="Murat C."/>
            <person name="Ohm R."/>
            <person name="Olson A."/>
            <person name="Spatafora J."/>
            <person name="Veneault-Fourrey C."/>
            <person name="Henrissat B."/>
            <person name="Grigoriev I."/>
            <person name="Martin F."/>
            <person name="Perotto S."/>
        </authorList>
    </citation>
    <scope>NUCLEOTIDE SEQUENCE [LARGE SCALE GENOMIC DNA]</scope>
    <source>
        <strain evidence="9 10">F</strain>
    </source>
</reference>
<keyword evidence="10" id="KW-1185">Reference proteome</keyword>
<dbReference type="InterPro" id="IPR014774">
    <property type="entry name" value="KaiC-like_dom"/>
</dbReference>
<dbReference type="InterPro" id="IPR003593">
    <property type="entry name" value="AAA+_ATPase"/>
</dbReference>
<sequence>MDYNSIHGPGISNFSSSSPHRMPTVSAAQALQDLKSSPTRCISTGLSLLDAFLQNREVVSSDVEAQYGGVSRGKVTEVYGPPGVGKTALGMQFAASALHVGEGVIWVDASHPLSGLRLFQILTSFKPTIPQPSDQEARPLPELLENFTHFSTPTLAHLIALLSHPTQNFPPQNTSLIIIDSFSTLISNVFPKTIDSTSIPRKPGAPNPSARKFPILQYLITNLQKLAETRNIAIVVFSQCVTKMRPGAGAVLDPAIKTTAWEQGLGCRVALFRDWGWEDEEGHPADDVRLAQVIKAEGIAVPEGRARLVGFSIADNGLTPLILPTSPGIISPHVTAPFPSTTATPTLPLLPQKRKLSATDLEIPDSEGEDDEDYGWAEEDEEDVPPPPPQWQGSEDTIGPVEVEEEVDPELDFGDEVLEDGEGEVAGKERPVHMRTEIDDSEDELAL</sequence>
<protein>
    <submittedName>
        <fullName evidence="9">P-loop containing nucleoside triphosphate hydrolase protein</fullName>
    </submittedName>
</protein>
<evidence type="ECO:0000256" key="4">
    <source>
        <dbReference type="ARBA" id="ARBA00022840"/>
    </source>
</evidence>
<dbReference type="AlphaFoldDB" id="A0A2J6S928"/>
<proteinExistence type="predicted"/>
<name>A0A2J6S928_HYAVF</name>
<dbReference type="SUPFAM" id="SSF52540">
    <property type="entry name" value="P-loop containing nucleoside triphosphate hydrolases"/>
    <property type="match status" value="1"/>
</dbReference>
<dbReference type="Pfam" id="PF06745">
    <property type="entry name" value="ATPase"/>
    <property type="match status" value="1"/>
</dbReference>
<dbReference type="GO" id="GO:0000707">
    <property type="term" value="P:meiotic DNA recombinase assembly"/>
    <property type="evidence" value="ECO:0007669"/>
    <property type="project" value="TreeGrafter"/>
</dbReference>
<evidence type="ECO:0000313" key="10">
    <source>
        <dbReference type="Proteomes" id="UP000235786"/>
    </source>
</evidence>
<dbReference type="GO" id="GO:0033063">
    <property type="term" value="C:Rad51B-Rad51C-Rad51D-XRCC2 complex"/>
    <property type="evidence" value="ECO:0007669"/>
    <property type="project" value="TreeGrafter"/>
</dbReference>
<dbReference type="SMART" id="SM00382">
    <property type="entry name" value="AAA"/>
    <property type="match status" value="1"/>
</dbReference>
<feature type="region of interest" description="Disordered" evidence="7">
    <location>
        <begin position="334"/>
        <end position="447"/>
    </location>
</feature>
<dbReference type="PANTHER" id="PTHR46239">
    <property type="entry name" value="DNA REPAIR PROTEIN RAD51 HOMOLOG 3 RAD51C"/>
    <property type="match status" value="1"/>
</dbReference>
<keyword evidence="6" id="KW-0539">Nucleus</keyword>
<dbReference type="PANTHER" id="PTHR46239:SF1">
    <property type="entry name" value="DNA REPAIR PROTEIN RAD51 HOMOLOG 3"/>
    <property type="match status" value="1"/>
</dbReference>
<feature type="compositionally biased region" description="Acidic residues" evidence="7">
    <location>
        <begin position="362"/>
        <end position="384"/>
    </location>
</feature>
<dbReference type="GO" id="GO:0007131">
    <property type="term" value="P:reciprocal meiotic recombination"/>
    <property type="evidence" value="ECO:0007669"/>
    <property type="project" value="TreeGrafter"/>
</dbReference>
<keyword evidence="4" id="KW-0067">ATP-binding</keyword>
<evidence type="ECO:0000256" key="2">
    <source>
        <dbReference type="ARBA" id="ARBA00022741"/>
    </source>
</evidence>